<accession>A0A427B934</accession>
<sequence>MTSCVTRGPKQRWRRLLEHLLAGELEEGGLHTVSGEVAVVEALEADPTTVDFSKSQHQHQHQHQHQAAASRSFGCHRDFTVSRHPFKQYRVGSGVGYQVGMRWGSLLHARIRNWEREV</sequence>
<proteinExistence type="predicted"/>
<dbReference type="EMBL" id="AMZH03000195">
    <property type="protein sequence ID" value="RRT85002.1"/>
    <property type="molecule type" value="Genomic_DNA"/>
</dbReference>
<gene>
    <name evidence="1" type="ORF">B296_00000391</name>
</gene>
<reference evidence="1 2" key="1">
    <citation type="journal article" date="2014" name="Agronomy (Basel)">
        <title>A Draft Genome Sequence for Ensete ventricosum, the Drought-Tolerant Tree Against Hunger.</title>
        <authorList>
            <person name="Harrison J."/>
            <person name="Moore K.A."/>
            <person name="Paszkiewicz K."/>
            <person name="Jones T."/>
            <person name="Grant M."/>
            <person name="Ambacheew D."/>
            <person name="Muzemil S."/>
            <person name="Studholme D.J."/>
        </authorList>
    </citation>
    <scope>NUCLEOTIDE SEQUENCE [LARGE SCALE GENOMIC DNA]</scope>
</reference>
<protein>
    <submittedName>
        <fullName evidence="1">Uncharacterized protein</fullName>
    </submittedName>
</protein>
<name>A0A427B934_ENSVE</name>
<organism evidence="1 2">
    <name type="scientific">Ensete ventricosum</name>
    <name type="common">Abyssinian banana</name>
    <name type="synonym">Musa ensete</name>
    <dbReference type="NCBI Taxonomy" id="4639"/>
    <lineage>
        <taxon>Eukaryota</taxon>
        <taxon>Viridiplantae</taxon>
        <taxon>Streptophyta</taxon>
        <taxon>Embryophyta</taxon>
        <taxon>Tracheophyta</taxon>
        <taxon>Spermatophyta</taxon>
        <taxon>Magnoliopsida</taxon>
        <taxon>Liliopsida</taxon>
        <taxon>Zingiberales</taxon>
        <taxon>Musaceae</taxon>
        <taxon>Ensete</taxon>
    </lineage>
</organism>
<comment type="caution">
    <text evidence="1">The sequence shown here is derived from an EMBL/GenBank/DDBJ whole genome shotgun (WGS) entry which is preliminary data.</text>
</comment>
<evidence type="ECO:0000313" key="2">
    <source>
        <dbReference type="Proteomes" id="UP000287651"/>
    </source>
</evidence>
<dbReference type="AlphaFoldDB" id="A0A427B934"/>
<dbReference type="Proteomes" id="UP000287651">
    <property type="component" value="Unassembled WGS sequence"/>
</dbReference>
<evidence type="ECO:0000313" key="1">
    <source>
        <dbReference type="EMBL" id="RRT85002.1"/>
    </source>
</evidence>